<comment type="function">
    <text evidence="8">Probably functions as a manganese efflux pump.</text>
</comment>
<dbReference type="OrthoDB" id="1679700at2"/>
<dbReference type="GO" id="GO:0005886">
    <property type="term" value="C:plasma membrane"/>
    <property type="evidence" value="ECO:0007669"/>
    <property type="project" value="UniProtKB-SubCell"/>
</dbReference>
<evidence type="ECO:0000256" key="1">
    <source>
        <dbReference type="ARBA" id="ARBA00022448"/>
    </source>
</evidence>
<comment type="caution">
    <text evidence="9">The sequence shown here is derived from an EMBL/GenBank/DDBJ whole genome shotgun (WGS) entry which is preliminary data.</text>
</comment>
<feature type="transmembrane region" description="Helical" evidence="8">
    <location>
        <begin position="136"/>
        <end position="156"/>
    </location>
</feature>
<keyword evidence="7 8" id="KW-0464">Manganese</keyword>
<evidence type="ECO:0000256" key="6">
    <source>
        <dbReference type="ARBA" id="ARBA00023136"/>
    </source>
</evidence>
<keyword evidence="10" id="KW-1185">Reference proteome</keyword>
<dbReference type="GO" id="GO:0005384">
    <property type="term" value="F:manganese ion transmembrane transporter activity"/>
    <property type="evidence" value="ECO:0007669"/>
    <property type="project" value="UniProtKB-UniRule"/>
</dbReference>
<dbReference type="AlphaFoldDB" id="A0A7X2V5G6"/>
<reference evidence="9 10" key="1">
    <citation type="journal article" date="2017" name="Int. J. Syst. Evol. Microbiol.">
        <title>Bacillus mangrovi sp. nov., isolated from a sediment sample from a mangrove forest.</title>
        <authorList>
            <person name="Gupta V."/>
            <person name="Singh P.K."/>
            <person name="Korpole S."/>
            <person name="Tanuku N.R.S."/>
            <person name="Pinnaka A.K."/>
        </authorList>
    </citation>
    <scope>NUCLEOTIDE SEQUENCE [LARGE SCALE GENOMIC DNA]</scope>
    <source>
        <strain evidence="9 10">KCTC 33872</strain>
    </source>
</reference>
<feature type="transmembrane region" description="Helical" evidence="8">
    <location>
        <begin position="41"/>
        <end position="62"/>
    </location>
</feature>
<gene>
    <name evidence="8" type="primary">mntP</name>
    <name evidence="9" type="ORF">GKZ89_11475</name>
</gene>
<evidence type="ECO:0000256" key="2">
    <source>
        <dbReference type="ARBA" id="ARBA00022475"/>
    </source>
</evidence>
<accession>A0A7X2V5G6</accession>
<dbReference type="EMBL" id="WMIB01000010">
    <property type="protein sequence ID" value="MTH54028.1"/>
    <property type="molecule type" value="Genomic_DNA"/>
</dbReference>
<keyword evidence="5 8" id="KW-0406">Ion transport</keyword>
<keyword evidence="6 8" id="KW-0472">Membrane</keyword>
<comment type="subcellular location">
    <subcellularLocation>
        <location evidence="8">Cell membrane</location>
        <topology evidence="8">Multi-pass membrane protein</topology>
    </subcellularLocation>
</comment>
<feature type="transmembrane region" description="Helical" evidence="8">
    <location>
        <begin position="6"/>
        <end position="29"/>
    </location>
</feature>
<protein>
    <recommendedName>
        <fullName evidence="8">Putative manganese efflux pump MntP</fullName>
    </recommendedName>
</protein>
<evidence type="ECO:0000256" key="4">
    <source>
        <dbReference type="ARBA" id="ARBA00022989"/>
    </source>
</evidence>
<organism evidence="9 10">
    <name type="scientific">Metabacillus mangrovi</name>
    <dbReference type="NCBI Taxonomy" id="1491830"/>
    <lineage>
        <taxon>Bacteria</taxon>
        <taxon>Bacillati</taxon>
        <taxon>Bacillota</taxon>
        <taxon>Bacilli</taxon>
        <taxon>Bacillales</taxon>
        <taxon>Bacillaceae</taxon>
        <taxon>Metabacillus</taxon>
    </lineage>
</organism>
<keyword evidence="3 8" id="KW-0812">Transmembrane</keyword>
<proteinExistence type="inferred from homology"/>
<feature type="transmembrane region" description="Helical" evidence="8">
    <location>
        <begin position="106"/>
        <end position="130"/>
    </location>
</feature>
<evidence type="ECO:0000313" key="9">
    <source>
        <dbReference type="EMBL" id="MTH54028.1"/>
    </source>
</evidence>
<keyword evidence="1 8" id="KW-0813">Transport</keyword>
<keyword evidence="4 8" id="KW-1133">Transmembrane helix</keyword>
<evidence type="ECO:0000313" key="10">
    <source>
        <dbReference type="Proteomes" id="UP000434639"/>
    </source>
</evidence>
<evidence type="ECO:0000256" key="8">
    <source>
        <dbReference type="HAMAP-Rule" id="MF_01521"/>
    </source>
</evidence>
<feature type="transmembrane region" description="Helical" evidence="8">
    <location>
        <begin position="74"/>
        <end position="94"/>
    </location>
</feature>
<dbReference type="RefSeq" id="WP_155112554.1">
    <property type="nucleotide sequence ID" value="NZ_WMIB01000010.1"/>
</dbReference>
<dbReference type="PANTHER" id="PTHR35529:SF1">
    <property type="entry name" value="MANGANESE EFFLUX PUMP MNTP-RELATED"/>
    <property type="match status" value="1"/>
</dbReference>
<keyword evidence="2 8" id="KW-1003">Cell membrane</keyword>
<dbReference type="InterPro" id="IPR003810">
    <property type="entry name" value="Mntp/YtaF"/>
</dbReference>
<evidence type="ECO:0000256" key="7">
    <source>
        <dbReference type="ARBA" id="ARBA00023211"/>
    </source>
</evidence>
<dbReference type="PANTHER" id="PTHR35529">
    <property type="entry name" value="MANGANESE EFFLUX PUMP MNTP-RELATED"/>
    <property type="match status" value="1"/>
</dbReference>
<evidence type="ECO:0000256" key="5">
    <source>
        <dbReference type="ARBA" id="ARBA00023065"/>
    </source>
</evidence>
<dbReference type="HAMAP" id="MF_01521">
    <property type="entry name" value="MntP_pump"/>
    <property type="match status" value="1"/>
</dbReference>
<comment type="similarity">
    <text evidence="8">Belongs to the MntP (TC 9.B.29) family.</text>
</comment>
<name>A0A7X2V5G6_9BACI</name>
<sequence length="186" mass="19556">MNIEAVIGEILTLFMMALALGMDAFSVGLGMGMISLRLRQILFIGLVIGLFHIAMPLAGMGLGRMLSDKLGAVAGYAGGGLLILLGIQMVVASFKKDEAPLITPAGFGLLLFALSVSLDSFSVGLTLGIYGARTMLAILMFGFVSMVLTWLGLIIGKRVQGWLGSYSEILGGAILLVFGIKLLLPF</sequence>
<feature type="transmembrane region" description="Helical" evidence="8">
    <location>
        <begin position="163"/>
        <end position="184"/>
    </location>
</feature>
<dbReference type="Pfam" id="PF02659">
    <property type="entry name" value="Mntp"/>
    <property type="match status" value="1"/>
</dbReference>
<dbReference type="InterPro" id="IPR022929">
    <property type="entry name" value="Put_MntP"/>
</dbReference>
<evidence type="ECO:0000256" key="3">
    <source>
        <dbReference type="ARBA" id="ARBA00022692"/>
    </source>
</evidence>
<dbReference type="Proteomes" id="UP000434639">
    <property type="component" value="Unassembled WGS sequence"/>
</dbReference>